<protein>
    <recommendedName>
        <fullName evidence="3">Peptidase M48 domain-containing protein</fullName>
    </recommendedName>
</protein>
<reference evidence="1 2" key="1">
    <citation type="submission" date="2015-01" db="EMBL/GenBank/DDBJ databases">
        <title>Comparative genomics of non-oral Prevotella species.</title>
        <authorList>
            <person name="Accetto T."/>
            <person name="Nograsek B."/>
            <person name="Avgustin G."/>
        </authorList>
    </citation>
    <scope>NUCLEOTIDE SEQUENCE [LARGE SCALE GENOMIC DNA]</scope>
    <source>
        <strain evidence="1 2">P5-119</strain>
    </source>
</reference>
<evidence type="ECO:0000313" key="1">
    <source>
        <dbReference type="EMBL" id="KIP64472.1"/>
    </source>
</evidence>
<dbReference type="AlphaFoldDB" id="A0A0D0I7V0"/>
<dbReference type="OrthoDB" id="1073362at2"/>
<organism evidence="1 2">
    <name type="scientific">Prevotella pectinovora</name>
    <dbReference type="NCBI Taxonomy" id="1602169"/>
    <lineage>
        <taxon>Bacteria</taxon>
        <taxon>Pseudomonadati</taxon>
        <taxon>Bacteroidota</taxon>
        <taxon>Bacteroidia</taxon>
        <taxon>Bacteroidales</taxon>
        <taxon>Prevotellaceae</taxon>
        <taxon>Prevotella</taxon>
    </lineage>
</organism>
<keyword evidence="2" id="KW-1185">Reference proteome</keyword>
<gene>
    <name evidence="1" type="ORF">ST44_02225</name>
</gene>
<evidence type="ECO:0000313" key="2">
    <source>
        <dbReference type="Proteomes" id="UP000032046"/>
    </source>
</evidence>
<dbReference type="RefSeq" id="WP_042517703.1">
    <property type="nucleotide sequence ID" value="NZ_JXQI01000082.1"/>
</dbReference>
<dbReference type="EMBL" id="JXQK01000020">
    <property type="protein sequence ID" value="KIP64472.1"/>
    <property type="molecule type" value="Genomic_DNA"/>
</dbReference>
<name>A0A0D0I7V0_9BACT</name>
<evidence type="ECO:0008006" key="3">
    <source>
        <dbReference type="Google" id="ProtNLM"/>
    </source>
</evidence>
<accession>A0A0D0I7V0</accession>
<comment type="caution">
    <text evidence="1">The sequence shown here is derived from an EMBL/GenBank/DDBJ whole genome shotgun (WGS) entry which is preliminary data.</text>
</comment>
<proteinExistence type="predicted"/>
<sequence length="223" mass="26001">MANIFDNPAFQFLQRPSMEDFLKRCQQRFNRFGLSDADINDAIKSACDFFYIPMPRMIQDLTNAQNGQTMFVNWDRGSYYDDVLCFNMQQLIDMKIDSKDAFSLVMTHECGHRVLQNTQFPGVANGQWESELCPDFFMGCRAGLWNMNAIDKVVMGLILTDGSPSHPEGTLRALFIRHGKYIAPEMHRRGIPLTIQNLINEFMSFRQQNLNEILNQQHKYYRF</sequence>
<dbReference type="Proteomes" id="UP000032046">
    <property type="component" value="Unassembled WGS sequence"/>
</dbReference>
<dbReference type="STRING" id="1602171.ST44_02225"/>